<evidence type="ECO:0000256" key="1">
    <source>
        <dbReference type="SAM" id="Phobius"/>
    </source>
</evidence>
<organism evidence="2 3">
    <name type="scientific">Dyella marensis</name>
    <dbReference type="NCBI Taxonomy" id="500610"/>
    <lineage>
        <taxon>Bacteria</taxon>
        <taxon>Pseudomonadati</taxon>
        <taxon>Pseudomonadota</taxon>
        <taxon>Gammaproteobacteria</taxon>
        <taxon>Lysobacterales</taxon>
        <taxon>Rhodanobacteraceae</taxon>
        <taxon>Dyella</taxon>
    </lineage>
</organism>
<feature type="transmembrane region" description="Helical" evidence="1">
    <location>
        <begin position="224"/>
        <end position="246"/>
    </location>
</feature>
<dbReference type="PIRSF" id="PIRSF009141">
    <property type="entry name" value="UCP009141"/>
    <property type="match status" value="1"/>
</dbReference>
<accession>A0A1I2FGF0</accession>
<evidence type="ECO:0000313" key="2">
    <source>
        <dbReference type="EMBL" id="SFF03541.1"/>
    </source>
</evidence>
<protein>
    <submittedName>
        <fullName evidence="2">Uncharacterized membrane protein YoaT, DUF817 family</fullName>
    </submittedName>
</protein>
<feature type="transmembrane region" description="Helical" evidence="1">
    <location>
        <begin position="140"/>
        <end position="159"/>
    </location>
</feature>
<gene>
    <name evidence="2" type="ORF">SAMN02799615_02261</name>
</gene>
<feature type="transmembrane region" description="Helical" evidence="1">
    <location>
        <begin position="76"/>
        <end position="96"/>
    </location>
</feature>
<evidence type="ECO:0000313" key="3">
    <source>
        <dbReference type="Proteomes" id="UP000199477"/>
    </source>
</evidence>
<feature type="transmembrane region" description="Helical" evidence="1">
    <location>
        <begin position="103"/>
        <end position="120"/>
    </location>
</feature>
<name>A0A1I2FGF0_9GAMM</name>
<feature type="transmembrane region" description="Helical" evidence="1">
    <location>
        <begin position="171"/>
        <end position="189"/>
    </location>
</feature>
<keyword evidence="1" id="KW-1133">Transmembrane helix</keyword>
<dbReference type="Proteomes" id="UP000199477">
    <property type="component" value="Unassembled WGS sequence"/>
</dbReference>
<keyword evidence="3" id="KW-1185">Reference proteome</keyword>
<dbReference type="AlphaFoldDB" id="A0A1I2FGF0"/>
<feature type="transmembrane region" description="Helical" evidence="1">
    <location>
        <begin position="266"/>
        <end position="284"/>
    </location>
</feature>
<dbReference type="RefSeq" id="WP_051548329.1">
    <property type="nucleotide sequence ID" value="NZ_FONH01000006.1"/>
</dbReference>
<dbReference type="STRING" id="500610.SAMN02799615_02261"/>
<feature type="transmembrane region" description="Helical" evidence="1">
    <location>
        <begin position="195"/>
        <end position="212"/>
    </location>
</feature>
<reference evidence="3" key="1">
    <citation type="submission" date="2016-10" db="EMBL/GenBank/DDBJ databases">
        <authorList>
            <person name="Varghese N."/>
            <person name="Submissions S."/>
        </authorList>
    </citation>
    <scope>NUCLEOTIDE SEQUENCE [LARGE SCALE GENOMIC DNA]</scope>
    <source>
        <strain evidence="3">UNC178MFTsu3.1</strain>
    </source>
</reference>
<sequence length="297" mass="33179">MDSLVSAAPASVSTSGGLGRLDAWAQGWAAPRGRWALVLHEFVCFGLKQAWACLFGACMLALLLLTWACYPSGAWLARYDFLVLAAFALQCLLLALRLETREEAMVILLFHLTGTAMEVFKTAMGSWEYPEPSVLRIGGVPLFTGFMYAAVGSYIARAWRLFEFRFVRHPPFAATAWLALAIYVNFFTHHFVADARWLLFAAVAVLFGRSWVHFRVRREHRRMPLLLGFVLVASFIWLAENVGTFAAAWRYPAQRDGWSVVPLSKLGSWLLLMIISYVMVSAVARRKAPLPLGEGLG</sequence>
<feature type="transmembrane region" description="Helical" evidence="1">
    <location>
        <begin position="50"/>
        <end position="70"/>
    </location>
</feature>
<dbReference type="Pfam" id="PF05675">
    <property type="entry name" value="DUF817"/>
    <property type="match status" value="1"/>
</dbReference>
<keyword evidence="1" id="KW-0472">Membrane</keyword>
<dbReference type="EMBL" id="FONH01000006">
    <property type="protein sequence ID" value="SFF03541.1"/>
    <property type="molecule type" value="Genomic_DNA"/>
</dbReference>
<proteinExistence type="predicted"/>
<dbReference type="InterPro" id="IPR008535">
    <property type="entry name" value="DUF817"/>
</dbReference>
<keyword evidence="1" id="KW-0812">Transmembrane</keyword>